<evidence type="ECO:0000256" key="7">
    <source>
        <dbReference type="ARBA" id="ARBA00048248"/>
    </source>
</evidence>
<protein>
    <recommendedName>
        <fullName evidence="8">Tyrosine--tRNA ligase</fullName>
        <ecNumber evidence="8">6.1.1.1</ecNumber>
    </recommendedName>
    <alternativeName>
        <fullName evidence="8">Tyrosyl-tRNA synthetase</fullName>
        <shortName evidence="8">TyrRS</shortName>
    </alternativeName>
</protein>
<comment type="subcellular location">
    <subcellularLocation>
        <location evidence="8">Cytoplasm</location>
    </subcellularLocation>
</comment>
<feature type="binding site" evidence="8">
    <location>
        <position position="167"/>
    </location>
    <ligand>
        <name>L-tyrosine</name>
        <dbReference type="ChEBI" id="CHEBI:58315"/>
    </ligand>
</feature>
<evidence type="ECO:0000256" key="2">
    <source>
        <dbReference type="ARBA" id="ARBA00022741"/>
    </source>
</evidence>
<keyword evidence="4 9" id="KW-0694">RNA-binding</keyword>
<dbReference type="PROSITE" id="PS50889">
    <property type="entry name" value="S4"/>
    <property type="match status" value="1"/>
</dbReference>
<feature type="short sequence motif" description="'KMSKS' region" evidence="8">
    <location>
        <begin position="227"/>
        <end position="231"/>
    </location>
</feature>
<dbReference type="AlphaFoldDB" id="A0A9D2EJV9"/>
<dbReference type="Gene3D" id="3.40.50.620">
    <property type="entry name" value="HUPs"/>
    <property type="match status" value="1"/>
</dbReference>
<dbReference type="EMBL" id="DXBR01000037">
    <property type="protein sequence ID" value="HIZ38974.1"/>
    <property type="molecule type" value="Genomic_DNA"/>
</dbReference>
<dbReference type="SUPFAM" id="SSF55174">
    <property type="entry name" value="Alpha-L RNA-binding motif"/>
    <property type="match status" value="1"/>
</dbReference>
<dbReference type="FunFam" id="1.10.240.10:FF:000001">
    <property type="entry name" value="Tyrosine--tRNA ligase"/>
    <property type="match status" value="1"/>
</dbReference>
<comment type="caution">
    <text evidence="11">The sequence shown here is derived from an EMBL/GenBank/DDBJ whole genome shotgun (WGS) entry which is preliminary data.</text>
</comment>
<dbReference type="GO" id="GO:0005524">
    <property type="term" value="F:ATP binding"/>
    <property type="evidence" value="ECO:0007669"/>
    <property type="project" value="UniProtKB-UniRule"/>
</dbReference>
<dbReference type="GO" id="GO:0003723">
    <property type="term" value="F:RNA binding"/>
    <property type="evidence" value="ECO:0007669"/>
    <property type="project" value="UniProtKB-KW"/>
</dbReference>
<sequence length="408" mass="45684">MTLYDELVARGLIAQVTNEEEIKKMINAGEATFYIGFDPTADSLHVGHFMALCLMKRLQMAGNKPIALLGGGTGMIGDPSGRTDMRQMMTKETIDHNIECFKKQMSRFIDFSDGKALMVNNADWLLDLNYVDLLREVGACFSVNNMLRAECYKQRMEKGLSFLEFNYMIMQSYDFYALYQKYGCNMQFGGNDQWSNMLGGTELIRRKLGKDAYAMTITLLLNSEGKKMGKTQSGAVWLDPNKTSPFDFYQYWRNVADADVMKCIRMLTFLPLEEIDAMSDWEGSQLNQAKEILAYELTKLVHGEEEAAKAQKAAKALFVQGGASADMPECVLADEDFTDGSIDILSLLVKAELAATRSEARRNVTQGGVTLDGEKVTDIKAAYTADDFMGDGKVLKRGKKKFKKILAK</sequence>
<dbReference type="InterPro" id="IPR024107">
    <property type="entry name" value="Tyr-tRNA-ligase_bac_1"/>
</dbReference>
<dbReference type="Gene3D" id="1.10.240.10">
    <property type="entry name" value="Tyrosyl-Transfer RNA Synthetase"/>
    <property type="match status" value="1"/>
</dbReference>
<dbReference type="PRINTS" id="PR01040">
    <property type="entry name" value="TRNASYNTHTYR"/>
</dbReference>
<evidence type="ECO:0000256" key="6">
    <source>
        <dbReference type="ARBA" id="ARBA00023146"/>
    </source>
</evidence>
<comment type="function">
    <text evidence="8">Catalyzes the attachment of tyrosine to tRNA(Tyr) in a two-step reaction: tyrosine is first activated by ATP to form Tyr-AMP and then transferred to the acceptor end of tRNA(Tyr).</text>
</comment>
<dbReference type="InterPro" id="IPR024088">
    <property type="entry name" value="Tyr-tRNA-ligase_bac-type"/>
</dbReference>
<dbReference type="Pfam" id="PF22421">
    <property type="entry name" value="SYY_C-terminal"/>
    <property type="match status" value="1"/>
</dbReference>
<keyword evidence="6 8" id="KW-0030">Aminoacyl-tRNA synthetase</keyword>
<evidence type="ECO:0000313" key="11">
    <source>
        <dbReference type="EMBL" id="HIZ38974.1"/>
    </source>
</evidence>
<dbReference type="InterPro" id="IPR002307">
    <property type="entry name" value="Tyr-tRNA-ligase"/>
</dbReference>
<dbReference type="PANTHER" id="PTHR11766:SF0">
    <property type="entry name" value="TYROSINE--TRNA LIGASE, MITOCHONDRIAL"/>
    <property type="match status" value="1"/>
</dbReference>
<dbReference type="EC" id="6.1.1.1" evidence="8"/>
<feature type="domain" description="Tyrosine--tRNA ligase SYY-like C-terminal" evidence="10">
    <location>
        <begin position="325"/>
        <end position="403"/>
    </location>
</feature>
<name>A0A9D2EJV9_9FIRM</name>
<evidence type="ECO:0000256" key="3">
    <source>
        <dbReference type="ARBA" id="ARBA00022840"/>
    </source>
</evidence>
<dbReference type="GO" id="GO:0004831">
    <property type="term" value="F:tyrosine-tRNA ligase activity"/>
    <property type="evidence" value="ECO:0007669"/>
    <property type="project" value="UniProtKB-UniRule"/>
</dbReference>
<evidence type="ECO:0000313" key="12">
    <source>
        <dbReference type="Proteomes" id="UP000824049"/>
    </source>
</evidence>
<reference evidence="11" key="1">
    <citation type="journal article" date="2021" name="PeerJ">
        <title>Extensive microbial diversity within the chicken gut microbiome revealed by metagenomics and culture.</title>
        <authorList>
            <person name="Gilroy R."/>
            <person name="Ravi A."/>
            <person name="Getino M."/>
            <person name="Pursley I."/>
            <person name="Horton D.L."/>
            <person name="Alikhan N.F."/>
            <person name="Baker D."/>
            <person name="Gharbi K."/>
            <person name="Hall N."/>
            <person name="Watson M."/>
            <person name="Adriaenssens E.M."/>
            <person name="Foster-Nyarko E."/>
            <person name="Jarju S."/>
            <person name="Secka A."/>
            <person name="Antonio M."/>
            <person name="Oren A."/>
            <person name="Chaudhuri R.R."/>
            <person name="La Ragione R."/>
            <person name="Hildebrand F."/>
            <person name="Pallen M.J."/>
        </authorList>
    </citation>
    <scope>NUCLEOTIDE SEQUENCE</scope>
    <source>
        <strain evidence="11">CHK179-28034</strain>
    </source>
</reference>
<dbReference type="NCBIfam" id="TIGR00234">
    <property type="entry name" value="tyrS"/>
    <property type="match status" value="1"/>
</dbReference>
<feature type="binding site" evidence="8">
    <location>
        <position position="230"/>
    </location>
    <ligand>
        <name>ATP</name>
        <dbReference type="ChEBI" id="CHEBI:30616"/>
    </ligand>
</feature>
<dbReference type="CDD" id="cd00165">
    <property type="entry name" value="S4"/>
    <property type="match status" value="1"/>
</dbReference>
<gene>
    <name evidence="8" type="primary">tyrS</name>
    <name evidence="11" type="ORF">H9968_03470</name>
</gene>
<keyword evidence="5 8" id="KW-0648">Protein biosynthesis</keyword>
<dbReference type="PANTHER" id="PTHR11766">
    <property type="entry name" value="TYROSYL-TRNA SYNTHETASE"/>
    <property type="match status" value="1"/>
</dbReference>
<feature type="short sequence motif" description="'HIGH' region" evidence="8">
    <location>
        <begin position="39"/>
        <end position="48"/>
    </location>
</feature>
<dbReference type="InterPro" id="IPR054608">
    <property type="entry name" value="SYY-like_C"/>
</dbReference>
<feature type="binding site" evidence="8">
    <location>
        <position position="34"/>
    </location>
    <ligand>
        <name>L-tyrosine</name>
        <dbReference type="ChEBI" id="CHEBI:58315"/>
    </ligand>
</feature>
<dbReference type="InterPro" id="IPR036986">
    <property type="entry name" value="S4_RNA-bd_sf"/>
</dbReference>
<dbReference type="Gene3D" id="3.10.290.10">
    <property type="entry name" value="RNA-binding S4 domain"/>
    <property type="match status" value="1"/>
</dbReference>
<organism evidence="11 12">
    <name type="scientific">Candidatus Anaerobutyricum stercoris</name>
    <dbReference type="NCBI Taxonomy" id="2838457"/>
    <lineage>
        <taxon>Bacteria</taxon>
        <taxon>Bacillati</taxon>
        <taxon>Bacillota</taxon>
        <taxon>Clostridia</taxon>
        <taxon>Lachnospirales</taxon>
        <taxon>Lachnospiraceae</taxon>
        <taxon>Anaerobutyricum</taxon>
    </lineage>
</organism>
<dbReference type="CDD" id="cd00805">
    <property type="entry name" value="TyrRS_core"/>
    <property type="match status" value="1"/>
</dbReference>
<keyword evidence="1 8" id="KW-0436">Ligase</keyword>
<reference evidence="11" key="2">
    <citation type="submission" date="2021-04" db="EMBL/GenBank/DDBJ databases">
        <authorList>
            <person name="Gilroy R."/>
        </authorList>
    </citation>
    <scope>NUCLEOTIDE SEQUENCE</scope>
    <source>
        <strain evidence="11">CHK179-28034</strain>
    </source>
</reference>
<accession>A0A9D2EJV9</accession>
<dbReference type="HAMAP" id="MF_02006">
    <property type="entry name" value="Tyr_tRNA_synth_type1"/>
    <property type="match status" value="1"/>
</dbReference>
<evidence type="ECO:0000256" key="4">
    <source>
        <dbReference type="ARBA" id="ARBA00022884"/>
    </source>
</evidence>
<feature type="binding site" evidence="8">
    <location>
        <position position="171"/>
    </location>
    <ligand>
        <name>L-tyrosine</name>
        <dbReference type="ChEBI" id="CHEBI:58315"/>
    </ligand>
</feature>
<evidence type="ECO:0000259" key="10">
    <source>
        <dbReference type="Pfam" id="PF22421"/>
    </source>
</evidence>
<dbReference type="Proteomes" id="UP000824049">
    <property type="component" value="Unassembled WGS sequence"/>
</dbReference>
<proteinExistence type="inferred from homology"/>
<keyword evidence="8" id="KW-0963">Cytoplasm</keyword>
<comment type="subunit">
    <text evidence="8">Homodimer.</text>
</comment>
<comment type="similarity">
    <text evidence="8">Belongs to the class-I aminoacyl-tRNA synthetase family. TyrS type 1 subfamily.</text>
</comment>
<dbReference type="GO" id="GO:0006437">
    <property type="term" value="P:tyrosyl-tRNA aminoacylation"/>
    <property type="evidence" value="ECO:0007669"/>
    <property type="project" value="UniProtKB-UniRule"/>
</dbReference>
<keyword evidence="3 8" id="KW-0067">ATP-binding</keyword>
<evidence type="ECO:0000256" key="1">
    <source>
        <dbReference type="ARBA" id="ARBA00022598"/>
    </source>
</evidence>
<dbReference type="Pfam" id="PF00579">
    <property type="entry name" value="tRNA-synt_1b"/>
    <property type="match status" value="1"/>
</dbReference>
<dbReference type="PROSITE" id="PS00178">
    <property type="entry name" value="AA_TRNA_LIGASE_I"/>
    <property type="match status" value="1"/>
</dbReference>
<comment type="catalytic activity">
    <reaction evidence="7 8">
        <text>tRNA(Tyr) + L-tyrosine + ATP = L-tyrosyl-tRNA(Tyr) + AMP + diphosphate + H(+)</text>
        <dbReference type="Rhea" id="RHEA:10220"/>
        <dbReference type="Rhea" id="RHEA-COMP:9706"/>
        <dbReference type="Rhea" id="RHEA-COMP:9707"/>
        <dbReference type="ChEBI" id="CHEBI:15378"/>
        <dbReference type="ChEBI" id="CHEBI:30616"/>
        <dbReference type="ChEBI" id="CHEBI:33019"/>
        <dbReference type="ChEBI" id="CHEBI:58315"/>
        <dbReference type="ChEBI" id="CHEBI:78442"/>
        <dbReference type="ChEBI" id="CHEBI:78536"/>
        <dbReference type="ChEBI" id="CHEBI:456215"/>
        <dbReference type="EC" id="6.1.1.1"/>
    </reaction>
</comment>
<dbReference type="InterPro" id="IPR014729">
    <property type="entry name" value="Rossmann-like_a/b/a_fold"/>
</dbReference>
<dbReference type="SUPFAM" id="SSF52374">
    <property type="entry name" value="Nucleotidylyl transferase"/>
    <property type="match status" value="1"/>
</dbReference>
<dbReference type="InterPro" id="IPR002305">
    <property type="entry name" value="aa-tRNA-synth_Ic"/>
</dbReference>
<dbReference type="GO" id="GO:0005829">
    <property type="term" value="C:cytosol"/>
    <property type="evidence" value="ECO:0007669"/>
    <property type="project" value="TreeGrafter"/>
</dbReference>
<evidence type="ECO:0000256" key="9">
    <source>
        <dbReference type="PROSITE-ProRule" id="PRU00182"/>
    </source>
</evidence>
<keyword evidence="2 8" id="KW-0547">Nucleotide-binding</keyword>
<dbReference type="InterPro" id="IPR001412">
    <property type="entry name" value="aa-tRNA-synth_I_CS"/>
</dbReference>
<evidence type="ECO:0000256" key="8">
    <source>
        <dbReference type="HAMAP-Rule" id="MF_02006"/>
    </source>
</evidence>
<evidence type="ECO:0000256" key="5">
    <source>
        <dbReference type="ARBA" id="ARBA00022917"/>
    </source>
</evidence>